<accession>A0A4P9XGZ0</accession>
<protein>
    <recommendedName>
        <fullName evidence="5">Lung seven transmembrane receptor-domain-containing protein</fullName>
    </recommendedName>
</protein>
<keyword evidence="1" id="KW-0812">Transmembrane</keyword>
<keyword evidence="1" id="KW-0472">Membrane</keyword>
<dbReference type="EMBL" id="KZ993662">
    <property type="protein sequence ID" value="RKP04521.1"/>
    <property type="molecule type" value="Genomic_DNA"/>
</dbReference>
<evidence type="ECO:0000313" key="4">
    <source>
        <dbReference type="Proteomes" id="UP000271241"/>
    </source>
</evidence>
<evidence type="ECO:0008006" key="5">
    <source>
        <dbReference type="Google" id="ProtNLM"/>
    </source>
</evidence>
<feature type="transmembrane region" description="Helical" evidence="1">
    <location>
        <begin position="261"/>
        <end position="281"/>
    </location>
</feature>
<feature type="transmembrane region" description="Helical" evidence="1">
    <location>
        <begin position="301"/>
        <end position="317"/>
    </location>
</feature>
<dbReference type="Proteomes" id="UP000271241">
    <property type="component" value="Unassembled WGS sequence"/>
</dbReference>
<sequence length="466" mass="52174">MRYARPAYTSCLVVFTLLLALGPLVGARLIVTLPDNRTLSMPTYDYYELDPPDYGVTAKIHMLEFARKVSCSLRYDEISVSEAKSAMQANSAIVLMMYWGEAAFSNCLTVAQAAEAAKAYSDKLGSEGLAVPKLLLLAIDPPEPDIPQEPTFDTYDGSQYTLPYMAPDISVPDGTPSMTTIILPTKNTEELVQFLGSEPWDSITATINKERGPWNDVLFSQAFTGVKMFFWALNGSMLLYSLLRLGLVLRKRIFVLNHRNGIFLLYAVSCPFQLVSMSMIMQSEELRNKIVGEVGYLMSDMASYLLLLLWERLLTAIRSDGKQYAFRFVVYTVVGLRITSYGIQTITSIAGMAYWMKYPAETISYGVEFSWICLCILFAYHWRALSPAQCILETNKQTYAKMRQLCSVAIANFISYFIMCALTIMSFIPPTHTMPTINGLMLLLDGLSSTIQAIAFLILLGVQESY</sequence>
<gene>
    <name evidence="3" type="ORF">THASP1DRAFT_26874</name>
</gene>
<dbReference type="OrthoDB" id="5582800at2759"/>
<evidence type="ECO:0000256" key="1">
    <source>
        <dbReference type="SAM" id="Phobius"/>
    </source>
</evidence>
<feature type="transmembrane region" description="Helical" evidence="1">
    <location>
        <begin position="324"/>
        <end position="343"/>
    </location>
</feature>
<feature type="transmembrane region" description="Helical" evidence="1">
    <location>
        <begin position="228"/>
        <end position="249"/>
    </location>
</feature>
<name>A0A4P9XGZ0_9FUNG</name>
<feature type="signal peptide" evidence="2">
    <location>
        <begin position="1"/>
        <end position="27"/>
    </location>
</feature>
<feature type="chain" id="PRO_5020699729" description="Lung seven transmembrane receptor-domain-containing protein" evidence="2">
    <location>
        <begin position="28"/>
        <end position="466"/>
    </location>
</feature>
<dbReference type="AlphaFoldDB" id="A0A4P9XGZ0"/>
<reference evidence="4" key="1">
    <citation type="journal article" date="2018" name="Nat. Microbiol.">
        <title>Leveraging single-cell genomics to expand the fungal tree of life.</title>
        <authorList>
            <person name="Ahrendt S.R."/>
            <person name="Quandt C.A."/>
            <person name="Ciobanu D."/>
            <person name="Clum A."/>
            <person name="Salamov A."/>
            <person name="Andreopoulos B."/>
            <person name="Cheng J.F."/>
            <person name="Woyke T."/>
            <person name="Pelin A."/>
            <person name="Henrissat B."/>
            <person name="Reynolds N.K."/>
            <person name="Benny G.L."/>
            <person name="Smith M.E."/>
            <person name="James T.Y."/>
            <person name="Grigoriev I.V."/>
        </authorList>
    </citation>
    <scope>NUCLEOTIDE SEQUENCE [LARGE SCALE GENOMIC DNA]</scope>
    <source>
        <strain evidence="4">RSA 1356</strain>
    </source>
</reference>
<organism evidence="3 4">
    <name type="scientific">Thamnocephalis sphaerospora</name>
    <dbReference type="NCBI Taxonomy" id="78915"/>
    <lineage>
        <taxon>Eukaryota</taxon>
        <taxon>Fungi</taxon>
        <taxon>Fungi incertae sedis</taxon>
        <taxon>Zoopagomycota</taxon>
        <taxon>Zoopagomycotina</taxon>
        <taxon>Zoopagomycetes</taxon>
        <taxon>Zoopagales</taxon>
        <taxon>Sigmoideomycetaceae</taxon>
        <taxon>Thamnocephalis</taxon>
    </lineage>
</organism>
<feature type="transmembrane region" description="Helical" evidence="1">
    <location>
        <begin position="363"/>
        <end position="384"/>
    </location>
</feature>
<keyword evidence="2" id="KW-0732">Signal</keyword>
<proteinExistence type="predicted"/>
<evidence type="ECO:0000256" key="2">
    <source>
        <dbReference type="SAM" id="SignalP"/>
    </source>
</evidence>
<feature type="transmembrane region" description="Helical" evidence="1">
    <location>
        <begin position="440"/>
        <end position="462"/>
    </location>
</feature>
<keyword evidence="4" id="KW-1185">Reference proteome</keyword>
<keyword evidence="1" id="KW-1133">Transmembrane helix</keyword>
<evidence type="ECO:0000313" key="3">
    <source>
        <dbReference type="EMBL" id="RKP04521.1"/>
    </source>
</evidence>
<feature type="transmembrane region" description="Helical" evidence="1">
    <location>
        <begin position="405"/>
        <end position="428"/>
    </location>
</feature>